<gene>
    <name evidence="2" type="ORF">CR513_52728</name>
</gene>
<evidence type="ECO:0000313" key="2">
    <source>
        <dbReference type="EMBL" id="RDX68302.1"/>
    </source>
</evidence>
<dbReference type="Proteomes" id="UP000257109">
    <property type="component" value="Unassembled WGS sequence"/>
</dbReference>
<evidence type="ECO:0000256" key="1">
    <source>
        <dbReference type="SAM" id="Phobius"/>
    </source>
</evidence>
<accession>A0A371EQL2</accession>
<name>A0A371EQL2_MUCPR</name>
<protein>
    <recommendedName>
        <fullName evidence="4">Retrovirus-related Pol polyprotein from transposon TNT 1-94</fullName>
    </recommendedName>
</protein>
<evidence type="ECO:0000313" key="3">
    <source>
        <dbReference type="Proteomes" id="UP000257109"/>
    </source>
</evidence>
<keyword evidence="3" id="KW-1185">Reference proteome</keyword>
<feature type="transmembrane region" description="Helical" evidence="1">
    <location>
        <begin position="112"/>
        <end position="138"/>
    </location>
</feature>
<dbReference type="STRING" id="157652.A0A371EQL2"/>
<keyword evidence="1" id="KW-0472">Membrane</keyword>
<keyword evidence="1" id="KW-1133">Transmembrane helix</keyword>
<organism evidence="2 3">
    <name type="scientific">Mucuna pruriens</name>
    <name type="common">Velvet bean</name>
    <name type="synonym">Dolichos pruriens</name>
    <dbReference type="NCBI Taxonomy" id="157652"/>
    <lineage>
        <taxon>Eukaryota</taxon>
        <taxon>Viridiplantae</taxon>
        <taxon>Streptophyta</taxon>
        <taxon>Embryophyta</taxon>
        <taxon>Tracheophyta</taxon>
        <taxon>Spermatophyta</taxon>
        <taxon>Magnoliopsida</taxon>
        <taxon>eudicotyledons</taxon>
        <taxon>Gunneridae</taxon>
        <taxon>Pentapetalae</taxon>
        <taxon>rosids</taxon>
        <taxon>fabids</taxon>
        <taxon>Fabales</taxon>
        <taxon>Fabaceae</taxon>
        <taxon>Papilionoideae</taxon>
        <taxon>50 kb inversion clade</taxon>
        <taxon>NPAAA clade</taxon>
        <taxon>indigoferoid/millettioid clade</taxon>
        <taxon>Phaseoleae</taxon>
        <taxon>Mucuna</taxon>
    </lineage>
</organism>
<comment type="caution">
    <text evidence="2">The sequence shown here is derived from an EMBL/GenBank/DDBJ whole genome shotgun (WGS) entry which is preliminary data.</text>
</comment>
<dbReference type="AlphaFoldDB" id="A0A371EQL2"/>
<reference evidence="2" key="1">
    <citation type="submission" date="2018-05" db="EMBL/GenBank/DDBJ databases">
        <title>Draft genome of Mucuna pruriens seed.</title>
        <authorList>
            <person name="Nnadi N.E."/>
            <person name="Vos R."/>
            <person name="Hasami M.H."/>
            <person name="Devisetty U.K."/>
            <person name="Aguiy J.C."/>
        </authorList>
    </citation>
    <scope>NUCLEOTIDE SEQUENCE [LARGE SCALE GENOMIC DNA]</scope>
    <source>
        <strain evidence="2">JCA_2017</strain>
    </source>
</reference>
<dbReference type="EMBL" id="QJKJ01012600">
    <property type="protein sequence ID" value="RDX68302.1"/>
    <property type="molecule type" value="Genomic_DNA"/>
</dbReference>
<evidence type="ECO:0008006" key="4">
    <source>
        <dbReference type="Google" id="ProtNLM"/>
    </source>
</evidence>
<feature type="non-terminal residue" evidence="2">
    <location>
        <position position="1"/>
    </location>
</feature>
<proteinExistence type="predicted"/>
<sequence length="216" mass="25618">MNDFGMRKEIHSMEIIQNRKVRRLCLSRKRYIEKVLKRFRIQNAKVVEEEFMSQAPYFNMVGSFMYAIFCTRLNIVHSMSVVSHYIANLGKDNRQVTKWIYLRCLTKEQMMLLIMLLDFVIQTMQVVLILACYIIIYYCLVNHRSKVYGTKGVKETKWLKYLVGDHGKNKKDIIVFCDRPIVKAQLIKPRIICIMKGDVLVEKIVTFTNPTNIMRY</sequence>
<keyword evidence="1" id="KW-0812">Transmembrane</keyword>